<evidence type="ECO:0000313" key="3">
    <source>
        <dbReference type="Proteomes" id="UP000018861"/>
    </source>
</evidence>
<reference evidence="2 3" key="1">
    <citation type="journal article" date="2014" name="Genome Announc.">
        <title>Draft Genome Sequences of Three Strains of Bacteroides pyogenes Isolated from a Cat and Swine.</title>
        <authorList>
            <person name="Sakamoto M."/>
            <person name="Oshima K."/>
            <person name="Suda W."/>
            <person name="Kitamura K."/>
            <person name="Iida T."/>
            <person name="Hattori M."/>
            <person name="Ohkuma M."/>
        </authorList>
    </citation>
    <scope>NUCLEOTIDE SEQUENCE [LARGE SCALE GENOMIC DNA]</scope>
    <source>
        <strain evidence="2 3">JCM 6292</strain>
    </source>
</reference>
<protein>
    <submittedName>
        <fullName evidence="2">YpfJ protein</fullName>
    </submittedName>
</protein>
<dbReference type="SUPFAM" id="SSF48334">
    <property type="entry name" value="DNA repair protein MutS, domain III"/>
    <property type="match status" value="1"/>
</dbReference>
<evidence type="ECO:0000256" key="1">
    <source>
        <dbReference type="SAM" id="Coils"/>
    </source>
</evidence>
<name>W4PBR8_9BACE</name>
<dbReference type="PROSITE" id="PS51257">
    <property type="entry name" value="PROKAR_LIPOPROTEIN"/>
    <property type="match status" value="1"/>
</dbReference>
<gene>
    <name evidence="2" type="ORF">JCM6292_3790</name>
</gene>
<comment type="caution">
    <text evidence="2">The sequence shown here is derived from an EMBL/GenBank/DDBJ whole genome shotgun (WGS) entry which is preliminary data.</text>
</comment>
<accession>W4PBR8</accession>
<dbReference type="EMBL" id="BAIQ01000075">
    <property type="protein sequence ID" value="GAE17212.1"/>
    <property type="molecule type" value="Genomic_DNA"/>
</dbReference>
<dbReference type="InterPro" id="IPR036187">
    <property type="entry name" value="DNA_mismatch_repair_MutS_sf"/>
</dbReference>
<dbReference type="AlphaFoldDB" id="W4PBR8"/>
<dbReference type="Proteomes" id="UP000018861">
    <property type="component" value="Unassembled WGS sequence"/>
</dbReference>
<evidence type="ECO:0000313" key="2">
    <source>
        <dbReference type="EMBL" id="GAE17212.1"/>
    </source>
</evidence>
<organism evidence="2 3">
    <name type="scientific">Bacteroides pyogenes JCM 6292</name>
    <dbReference type="NCBI Taxonomy" id="1235809"/>
    <lineage>
        <taxon>Bacteria</taxon>
        <taxon>Pseudomonadati</taxon>
        <taxon>Bacteroidota</taxon>
        <taxon>Bacteroidia</taxon>
        <taxon>Bacteroidales</taxon>
        <taxon>Bacteroidaceae</taxon>
        <taxon>Bacteroides</taxon>
    </lineage>
</organism>
<feature type="coiled-coil region" evidence="1">
    <location>
        <begin position="46"/>
        <end position="115"/>
    </location>
</feature>
<feature type="coiled-coil region" evidence="1">
    <location>
        <begin position="255"/>
        <end position="282"/>
    </location>
</feature>
<sequence length="1216" mass="134695">MNKKFLSVALFGALLATTTGTFTSCKDYDDDIKGLQEQIDKKGAAMETIANQLKTLESALDAAKTTADAAKDAAAKAQAAADAAKTAGDDAMAKAQEAEAKAQTAIAAAATAKTEAIEAAKAEIATLKTLLEEQIAGKVSQDVYDAAVAALGGRIDGIQEGLNTLKTGAVAKNTKDIEDIFKLIGTSTALEQDLLTQIRALQAYQELSEGMFEEQGDKLEQLRADLGVAEGKIDKLWKEIFTEGTGLKALIATLRQDFNALKERVERELPQIREELTNIKGDITSINKKISEEIMPDLAMLHTLITSRLTSIKFAPNYFVDGIEAIKFNSLNYDAMPANENAEIPGVYKHSTANLATASYHFNPVSFKLKNADYQYIDRRAELGTFYQYVTGRGRALNTSSLVEIEGEPVLNPVTGTVDFQLRRLNAWSNMLPNDNEWNKINIIALQAMLKGEAIDKEETDVIITSPYVAVKDFILSKKDVRIADKATLEDGDNAHYALTFNACKDQEARYKMAYDKTFDLKELVATCFANGNHEEFPVADYKLSYRFAVASSEYNISSEGTQTNQQEWIKCNDAEKGIFQAEGFNKEAIGRTPILKVELVDEAGRVVRRGFVKVEIVAVKVPDMYIGAGISYDDIVYKCESTLTEKYEISERYMRENLYRVITNGKETGMSHEEFWSIYELEKAEVTKNGSASNISKPQLIAGVSEQGTATKKVTWQFKHGEVGAIGAGGANLVATLVVKNKLASSEYPQRVFFKFNVKVVLPQFTLNKKENDLYWEKDGDTYVAYRVNVAVPQTPESPAEECVFKRSILEAYSTYQVNMPAGTCTEDKYEIIRTYNNGTPTSTVMAGVKLDGVIISLDKSNEAVKKALNSSKGLQAVVAHKYKLNSGDVITVNEFMVTFIRPVNLNMPGGVEVTDAVDGGDVADFQHNGLLTDWRGEPIVAPYWEKLNKTVGFWENTYVPQYAWTEGHYELVKEAEFSVETGTVSFTAGVNLTMYTGHATYKIKKIGGLIVWGNKTFYVNEPKLTKDAVDADLEAQVQSFIGQHNLYSNYEKVGETEYTEVKILEGQEVEYTYIKDIKYVPAEYEWVPGEWTEVPHTPTAMPEYDGTTNGQTSGDWKWVIKTKITDNWVAGKYWDFYGPFTDVKLDVTKATTSLEYNNHQLPSGATLVQDGNTVRYENVGSPVGYKYTITIPATVTYGWGTTSAKLVITVNPKR</sequence>
<keyword evidence="1" id="KW-0175">Coiled coil</keyword>
<proteinExistence type="predicted"/>